<organism evidence="1">
    <name type="scientific">freshwater metagenome</name>
    <dbReference type="NCBI Taxonomy" id="449393"/>
    <lineage>
        <taxon>unclassified sequences</taxon>
        <taxon>metagenomes</taxon>
        <taxon>ecological metagenomes</taxon>
    </lineage>
</organism>
<dbReference type="AlphaFoldDB" id="A0A6J6G9I1"/>
<accession>A0A6J6G9I1</accession>
<evidence type="ECO:0000313" key="1">
    <source>
        <dbReference type="EMBL" id="CAB4598002.1"/>
    </source>
</evidence>
<sequence>MRKPIVAKIKPTSPRGNIPTPIANLSALTPNAPIEETSLPKIATALNAAAMPRTFALAILEISVLIPMLRKKIGMKI</sequence>
<proteinExistence type="predicted"/>
<protein>
    <submittedName>
        <fullName evidence="1">Unannotated protein</fullName>
    </submittedName>
</protein>
<name>A0A6J6G9I1_9ZZZZ</name>
<gene>
    <name evidence="1" type="ORF">UFOPK1826_00462</name>
</gene>
<dbReference type="EMBL" id="CAEZUN010000041">
    <property type="protein sequence ID" value="CAB4598002.1"/>
    <property type="molecule type" value="Genomic_DNA"/>
</dbReference>
<reference evidence="1" key="1">
    <citation type="submission" date="2020-05" db="EMBL/GenBank/DDBJ databases">
        <authorList>
            <person name="Chiriac C."/>
            <person name="Salcher M."/>
            <person name="Ghai R."/>
            <person name="Kavagutti S V."/>
        </authorList>
    </citation>
    <scope>NUCLEOTIDE SEQUENCE</scope>
</reference>